<dbReference type="InterPro" id="IPR011663">
    <property type="entry name" value="UTRA"/>
</dbReference>
<dbReference type="PANTHER" id="PTHR44846:SF1">
    <property type="entry name" value="MANNOSYL-D-GLYCERATE TRANSPORT_METABOLISM SYSTEM REPRESSOR MNGR-RELATED"/>
    <property type="match status" value="1"/>
</dbReference>
<dbReference type="RefSeq" id="WP_289510944.1">
    <property type="nucleotide sequence ID" value="NZ_JAUDEA010000004.1"/>
</dbReference>
<dbReference type="SUPFAM" id="SSF64288">
    <property type="entry name" value="Chorismate lyase-like"/>
    <property type="match status" value="1"/>
</dbReference>
<dbReference type="PANTHER" id="PTHR44846">
    <property type="entry name" value="MANNOSYL-D-GLYCERATE TRANSPORT/METABOLISM SYSTEM REPRESSOR MNGR-RELATED"/>
    <property type="match status" value="1"/>
</dbReference>
<evidence type="ECO:0000313" key="6">
    <source>
        <dbReference type="Proteomes" id="UP001529256"/>
    </source>
</evidence>
<dbReference type="SMART" id="SM00866">
    <property type="entry name" value="UTRA"/>
    <property type="match status" value="1"/>
</dbReference>
<dbReference type="InterPro" id="IPR036390">
    <property type="entry name" value="WH_DNA-bd_sf"/>
</dbReference>
<dbReference type="SUPFAM" id="SSF46785">
    <property type="entry name" value="Winged helix' DNA-binding domain"/>
    <property type="match status" value="1"/>
</dbReference>
<dbReference type="EMBL" id="JAUDEA010000004">
    <property type="protein sequence ID" value="MDM8270851.1"/>
    <property type="molecule type" value="Genomic_DNA"/>
</dbReference>
<name>A0ABT7V2Y6_9ACTN</name>
<sequence length="235" mass="26417">MTLYDKVREDLLSKIKDGTYPEGQTIPSELELAQIYGVSRPTVRQALQLLADEGYLEKRRRRGTVVTRPKVRQSFTMSISSFEDAMRLAGRLPKTKVLVFKRERANTEVEKRLELTRGQDVFKLVRLRYADNLPNVFVESYIPCALYPELDSFDFNESSLYAAMDACGNPVMTAQRRLEAIKADGAIAALLDVEPGDPLLLFHTVAHDASGTAVEYSVATYRGESNSFELNVSRA</sequence>
<evidence type="ECO:0000256" key="1">
    <source>
        <dbReference type="ARBA" id="ARBA00023015"/>
    </source>
</evidence>
<evidence type="ECO:0000256" key="3">
    <source>
        <dbReference type="ARBA" id="ARBA00023163"/>
    </source>
</evidence>
<keyword evidence="3" id="KW-0804">Transcription</keyword>
<accession>A0ABT7V2Y6</accession>
<gene>
    <name evidence="5" type="ORF">QUW25_04070</name>
</gene>
<organism evidence="5 6">
    <name type="scientific">Thermophilibacter provencensis</name>
    <dbReference type="NCBI Taxonomy" id="1852386"/>
    <lineage>
        <taxon>Bacteria</taxon>
        <taxon>Bacillati</taxon>
        <taxon>Actinomycetota</taxon>
        <taxon>Coriobacteriia</taxon>
        <taxon>Coriobacteriales</taxon>
        <taxon>Atopobiaceae</taxon>
        <taxon>Thermophilibacter</taxon>
    </lineage>
</organism>
<dbReference type="Gene3D" id="3.40.1410.10">
    <property type="entry name" value="Chorismate lyase-like"/>
    <property type="match status" value="1"/>
</dbReference>
<reference evidence="5 6" key="3">
    <citation type="submission" date="2023-06" db="EMBL/GenBank/DDBJ databases">
        <authorList>
            <person name="Zeman M."/>
            <person name="Kubasova T."/>
            <person name="Jahodarova E."/>
            <person name="Nykrynova M."/>
            <person name="Rychlik I."/>
        </authorList>
    </citation>
    <scope>NUCLEOTIDE SEQUENCE [LARGE SCALE GENOMIC DNA]</scope>
    <source>
        <strain evidence="5 6">153_Feed</strain>
    </source>
</reference>
<dbReference type="PROSITE" id="PS50949">
    <property type="entry name" value="HTH_GNTR"/>
    <property type="match status" value="1"/>
</dbReference>
<protein>
    <submittedName>
        <fullName evidence="5">GntR family transcriptional regulator</fullName>
    </submittedName>
</protein>
<evidence type="ECO:0000256" key="2">
    <source>
        <dbReference type="ARBA" id="ARBA00023125"/>
    </source>
</evidence>
<reference evidence="6" key="2">
    <citation type="submission" date="2023-06" db="EMBL/GenBank/DDBJ databases">
        <title>Identification and characterization of horizontal gene transfer across gut microbiota members of farm animals based on homology search.</title>
        <authorList>
            <person name="Zeman M."/>
            <person name="Kubasova T."/>
            <person name="Jahodarova E."/>
            <person name="Nykrynova M."/>
            <person name="Rychlik I."/>
        </authorList>
    </citation>
    <scope>NUCLEOTIDE SEQUENCE [LARGE SCALE GENOMIC DNA]</scope>
    <source>
        <strain evidence="6">153_Feed</strain>
    </source>
</reference>
<dbReference type="Gene3D" id="1.10.10.10">
    <property type="entry name" value="Winged helix-like DNA-binding domain superfamily/Winged helix DNA-binding domain"/>
    <property type="match status" value="1"/>
</dbReference>
<proteinExistence type="predicted"/>
<dbReference type="SMART" id="SM00345">
    <property type="entry name" value="HTH_GNTR"/>
    <property type="match status" value="1"/>
</dbReference>
<dbReference type="CDD" id="cd07377">
    <property type="entry name" value="WHTH_GntR"/>
    <property type="match status" value="1"/>
</dbReference>
<keyword evidence="6" id="KW-1185">Reference proteome</keyword>
<dbReference type="InterPro" id="IPR036388">
    <property type="entry name" value="WH-like_DNA-bd_sf"/>
</dbReference>
<keyword evidence="2" id="KW-0238">DNA-binding</keyword>
<dbReference type="InterPro" id="IPR028978">
    <property type="entry name" value="Chorismate_lyase_/UTRA_dom_sf"/>
</dbReference>
<keyword evidence="1" id="KW-0805">Transcription regulation</keyword>
<feature type="domain" description="HTH gntR-type" evidence="4">
    <location>
        <begin position="1"/>
        <end position="69"/>
    </location>
</feature>
<dbReference type="InterPro" id="IPR000524">
    <property type="entry name" value="Tscrpt_reg_HTH_GntR"/>
</dbReference>
<dbReference type="Proteomes" id="UP001529256">
    <property type="component" value="Unassembled WGS sequence"/>
</dbReference>
<dbReference type="PRINTS" id="PR00035">
    <property type="entry name" value="HTHGNTR"/>
</dbReference>
<evidence type="ECO:0000313" key="5">
    <source>
        <dbReference type="EMBL" id="MDM8270851.1"/>
    </source>
</evidence>
<comment type="caution">
    <text evidence="5">The sequence shown here is derived from an EMBL/GenBank/DDBJ whole genome shotgun (WGS) entry which is preliminary data.</text>
</comment>
<evidence type="ECO:0000259" key="4">
    <source>
        <dbReference type="PROSITE" id="PS50949"/>
    </source>
</evidence>
<dbReference type="Pfam" id="PF00392">
    <property type="entry name" value="GntR"/>
    <property type="match status" value="1"/>
</dbReference>
<dbReference type="InterPro" id="IPR050679">
    <property type="entry name" value="Bact_HTH_transcr_reg"/>
</dbReference>
<dbReference type="Pfam" id="PF07702">
    <property type="entry name" value="UTRA"/>
    <property type="match status" value="1"/>
</dbReference>
<reference evidence="5 6" key="1">
    <citation type="submission" date="2023-06" db="EMBL/GenBank/DDBJ databases">
        <title>Identification and characterization of horizontal gene transfer across gut microbiota members of farm animals based on homology search.</title>
        <authorList>
            <person name="Schwarzerova J."/>
            <person name="Nykrynova M."/>
            <person name="Jureckova K."/>
            <person name="Cejkova D."/>
            <person name="Rychlik I."/>
        </authorList>
    </citation>
    <scope>NUCLEOTIDE SEQUENCE [LARGE SCALE GENOMIC DNA]</scope>
    <source>
        <strain evidence="5 6">153_Feed</strain>
    </source>
</reference>